<feature type="compositionally biased region" description="Basic and acidic residues" evidence="1">
    <location>
        <begin position="212"/>
        <end position="224"/>
    </location>
</feature>
<organism evidence="2 3">
    <name type="scientific">Neonectria ditissima</name>
    <dbReference type="NCBI Taxonomy" id="78410"/>
    <lineage>
        <taxon>Eukaryota</taxon>
        <taxon>Fungi</taxon>
        <taxon>Dikarya</taxon>
        <taxon>Ascomycota</taxon>
        <taxon>Pezizomycotina</taxon>
        <taxon>Sordariomycetes</taxon>
        <taxon>Hypocreomycetidae</taxon>
        <taxon>Hypocreales</taxon>
        <taxon>Nectriaceae</taxon>
        <taxon>Neonectria</taxon>
    </lineage>
</organism>
<evidence type="ECO:0000256" key="1">
    <source>
        <dbReference type="SAM" id="MobiDB-lite"/>
    </source>
</evidence>
<evidence type="ECO:0000313" key="3">
    <source>
        <dbReference type="Proteomes" id="UP000050424"/>
    </source>
</evidence>
<dbReference type="OrthoDB" id="4161342at2759"/>
<dbReference type="STRING" id="78410.A0A0P7BN06"/>
<dbReference type="Proteomes" id="UP000050424">
    <property type="component" value="Unassembled WGS sequence"/>
</dbReference>
<comment type="caution">
    <text evidence="2">The sequence shown here is derived from an EMBL/GenBank/DDBJ whole genome shotgun (WGS) entry which is preliminary data.</text>
</comment>
<feature type="region of interest" description="Disordered" evidence="1">
    <location>
        <begin position="117"/>
        <end position="234"/>
    </location>
</feature>
<dbReference type="SUPFAM" id="SSF52540">
    <property type="entry name" value="P-loop containing nucleoside triphosphate hydrolases"/>
    <property type="match status" value="2"/>
</dbReference>
<feature type="compositionally biased region" description="Acidic residues" evidence="1">
    <location>
        <begin position="179"/>
        <end position="191"/>
    </location>
</feature>
<dbReference type="AlphaFoldDB" id="A0A0P7BN06"/>
<sequence>MYPATPPVRNQDAGALGGQLSHLLIQAYRPTLGPVTSEAHYPKATRCLLEFLNPQLGKDHQIRPYSFSFDSLYAWFTERLCSPTGSSSPAIACRLGDCKLNERKITILAHRLEIRPHYPPAVDHPPSSLVAHDEPEQPVQELDHVQEEEAVSDSSPARSLGSDLQLLSAPSSPRGMDANGDDVDVDFEEEERGERGREEQQEDDGEEDDGESNGHDEDDKHGNDDVDVAECPSEHGKSGVFADVFFFFGEPDGANVDPGDELSSIFGPPTLEEMRHIDDYDVSRAVVGQQFDMRDFGNHHLSNDQALWPEACRFFMHDEADTSNGVLLPGFRQRCRNYQMLDAFKMLRPIESTEFMGAFNCSKPGMGKTLEVLLVASAIALARISQDHYHDYRHLHRPTDDDDGPYPLRNLFGVQCYCVRGSFTRAICAVTRRAPQLVIATPSLVKQWIAERSKWLHGTVQLNDGQLVYDQPLLLFASIEGGTVKSANLDGQSTSLSKDDFATFVRPNGKLYPTAALRKMKEPVVPGPSRAAAGNKKAKTPTPLPELLRWTMGEVVRHFKYTPQERPFVRGGTIARERLVLVCSHTAISHRKLDDAFTFGVDVEQQGAVNKKRLTVSRCFQPSTVYYDEWTEAKGSHTQTIYILRDLCSVAQRERTKRPLVALLSATPMPLGPKDITGVFPLISMDPTPDQITSQLDCAYRQALDGLCTTRATTRATTATINAATTKWLDLAGDVLSKCMFQRKPGTSFLDTYLEDTRGSAETFPPYFCPEMAKHRGRMTHLRQELRKRIEQMASGWAPGNIQAVLKTREFWTTETIRGGKPPDLEKLVKDNLSELRCQQLDLLERIVRQNATRHRLVFTTSPLIVLVVTEWLRHRLGDNAYIVKATATDPMPNKRSDLVMRLLQRSREHPSQAIVIVTTYKLFSHGVDGLQDFASYLIKLGEPWTTKDTEQAVGRVRRNGQAKPVSIYSLFGSEGSLDWETYQKNKNRLNLLGADSILGSLVGGSREAPLLVD</sequence>
<keyword evidence="3" id="KW-1185">Reference proteome</keyword>
<dbReference type="InterPro" id="IPR027417">
    <property type="entry name" value="P-loop_NTPase"/>
</dbReference>
<evidence type="ECO:0008006" key="4">
    <source>
        <dbReference type="Google" id="ProtNLM"/>
    </source>
</evidence>
<gene>
    <name evidence="2" type="ORF">AK830_g4445</name>
</gene>
<dbReference type="EMBL" id="LKCW01000054">
    <property type="protein sequence ID" value="KPM42106.1"/>
    <property type="molecule type" value="Genomic_DNA"/>
</dbReference>
<feature type="compositionally biased region" description="Acidic residues" evidence="1">
    <location>
        <begin position="200"/>
        <end position="211"/>
    </location>
</feature>
<protein>
    <recommendedName>
        <fullName evidence="4">Helicase C-terminal domain-containing protein</fullName>
    </recommendedName>
</protein>
<feature type="compositionally biased region" description="Basic and acidic residues" evidence="1">
    <location>
        <begin position="131"/>
        <end position="147"/>
    </location>
</feature>
<reference evidence="2 3" key="1">
    <citation type="submission" date="2015-09" db="EMBL/GenBank/DDBJ databases">
        <title>Draft genome of a European isolate of the apple canker pathogen Neonectria ditissima.</title>
        <authorList>
            <person name="Gomez-Cortecero A."/>
            <person name="Harrison R.J."/>
            <person name="Armitage A.D."/>
        </authorList>
    </citation>
    <scope>NUCLEOTIDE SEQUENCE [LARGE SCALE GENOMIC DNA]</scope>
    <source>
        <strain evidence="2 3">R09/05</strain>
    </source>
</reference>
<proteinExistence type="predicted"/>
<accession>A0A0P7BN06</accession>
<name>A0A0P7BN06_9HYPO</name>
<evidence type="ECO:0000313" key="2">
    <source>
        <dbReference type="EMBL" id="KPM42106.1"/>
    </source>
</evidence>
<dbReference type="Gene3D" id="3.40.50.300">
    <property type="entry name" value="P-loop containing nucleotide triphosphate hydrolases"/>
    <property type="match status" value="1"/>
</dbReference>